<dbReference type="GO" id="GO:0003677">
    <property type="term" value="F:DNA binding"/>
    <property type="evidence" value="ECO:0007669"/>
    <property type="project" value="UniProtKB-KW"/>
</dbReference>
<evidence type="ECO:0000256" key="2">
    <source>
        <dbReference type="ARBA" id="ARBA00023125"/>
    </source>
</evidence>
<gene>
    <name evidence="5" type="ORF">FMM08_22175</name>
</gene>
<comment type="caution">
    <text evidence="5">The sequence shown here is derived from an EMBL/GenBank/DDBJ whole genome shotgun (WGS) entry which is preliminary data.</text>
</comment>
<dbReference type="InterPro" id="IPR036390">
    <property type="entry name" value="WH_DNA-bd_sf"/>
</dbReference>
<dbReference type="GO" id="GO:0003700">
    <property type="term" value="F:DNA-binding transcription factor activity"/>
    <property type="evidence" value="ECO:0007669"/>
    <property type="project" value="InterPro"/>
</dbReference>
<feature type="domain" description="HTH gntR-type" evidence="4">
    <location>
        <begin position="12"/>
        <end position="80"/>
    </location>
</feature>
<dbReference type="CDD" id="cd07377">
    <property type="entry name" value="WHTH_GntR"/>
    <property type="match status" value="1"/>
</dbReference>
<dbReference type="Gene3D" id="3.40.1410.10">
    <property type="entry name" value="Chorismate lyase-like"/>
    <property type="match status" value="1"/>
</dbReference>
<dbReference type="EMBL" id="VKAC01000020">
    <property type="protein sequence ID" value="TXR51637.1"/>
    <property type="molecule type" value="Genomic_DNA"/>
</dbReference>
<dbReference type="Pfam" id="PF00392">
    <property type="entry name" value="GntR"/>
    <property type="match status" value="1"/>
</dbReference>
<sequence>MLARGIDRSSPVPLYHQLAELLRGAISDGTLPPGSRLENEVALAERLGLSRPTMRQALQELVDKGLLVRRRGVGTQVVHPHVNRSMALTSLHDDLARSGRTPTTEVLDYDVAPAPHELAEALGVAPGTDVVTVRRLRSADGEPLAILTNHIPAATAPNREQLEAEGLYEVMRARGVQFRVARQSVGARLASATEARLLHERPRAALVTMHRTAYDDAGSVIEVGDHVYRASRYAFETTLVDR</sequence>
<organism evidence="5 6">
    <name type="scientific">Quadrisphaera setariae</name>
    <dbReference type="NCBI Taxonomy" id="2593304"/>
    <lineage>
        <taxon>Bacteria</taxon>
        <taxon>Bacillati</taxon>
        <taxon>Actinomycetota</taxon>
        <taxon>Actinomycetes</taxon>
        <taxon>Kineosporiales</taxon>
        <taxon>Kineosporiaceae</taxon>
        <taxon>Quadrisphaera</taxon>
    </lineage>
</organism>
<dbReference type="PANTHER" id="PTHR44846">
    <property type="entry name" value="MANNOSYL-D-GLYCERATE TRANSPORT/METABOLISM SYSTEM REPRESSOR MNGR-RELATED"/>
    <property type="match status" value="1"/>
</dbReference>
<dbReference type="InterPro" id="IPR000524">
    <property type="entry name" value="Tscrpt_reg_HTH_GntR"/>
</dbReference>
<accession>A0A5C8Z263</accession>
<name>A0A5C8Z263_9ACTN</name>
<dbReference type="Pfam" id="PF07702">
    <property type="entry name" value="UTRA"/>
    <property type="match status" value="1"/>
</dbReference>
<dbReference type="PROSITE" id="PS50949">
    <property type="entry name" value="HTH_GNTR"/>
    <property type="match status" value="1"/>
</dbReference>
<keyword evidence="2" id="KW-0238">DNA-binding</keyword>
<dbReference type="InterPro" id="IPR036388">
    <property type="entry name" value="WH-like_DNA-bd_sf"/>
</dbReference>
<keyword evidence="6" id="KW-1185">Reference proteome</keyword>
<evidence type="ECO:0000259" key="4">
    <source>
        <dbReference type="PROSITE" id="PS50949"/>
    </source>
</evidence>
<dbReference type="PANTHER" id="PTHR44846:SF17">
    <property type="entry name" value="GNTR-FAMILY TRANSCRIPTIONAL REGULATOR"/>
    <property type="match status" value="1"/>
</dbReference>
<protein>
    <submittedName>
        <fullName evidence="5">GntR family transcriptional regulator</fullName>
    </submittedName>
</protein>
<keyword evidence="1" id="KW-0805">Transcription regulation</keyword>
<evidence type="ECO:0000256" key="1">
    <source>
        <dbReference type="ARBA" id="ARBA00023015"/>
    </source>
</evidence>
<dbReference type="OrthoDB" id="3194402at2"/>
<proteinExistence type="predicted"/>
<dbReference type="SMART" id="SM00345">
    <property type="entry name" value="HTH_GNTR"/>
    <property type="match status" value="1"/>
</dbReference>
<dbReference type="SUPFAM" id="SSF64288">
    <property type="entry name" value="Chorismate lyase-like"/>
    <property type="match status" value="1"/>
</dbReference>
<keyword evidence="3" id="KW-0804">Transcription</keyword>
<dbReference type="AlphaFoldDB" id="A0A5C8Z263"/>
<evidence type="ECO:0000313" key="6">
    <source>
        <dbReference type="Proteomes" id="UP000321234"/>
    </source>
</evidence>
<dbReference type="PRINTS" id="PR00035">
    <property type="entry name" value="HTHGNTR"/>
</dbReference>
<dbReference type="SMART" id="SM00866">
    <property type="entry name" value="UTRA"/>
    <property type="match status" value="1"/>
</dbReference>
<dbReference type="SUPFAM" id="SSF46785">
    <property type="entry name" value="Winged helix' DNA-binding domain"/>
    <property type="match status" value="1"/>
</dbReference>
<dbReference type="InterPro" id="IPR050679">
    <property type="entry name" value="Bact_HTH_transcr_reg"/>
</dbReference>
<dbReference type="GO" id="GO:0045892">
    <property type="term" value="P:negative regulation of DNA-templated transcription"/>
    <property type="evidence" value="ECO:0007669"/>
    <property type="project" value="TreeGrafter"/>
</dbReference>
<evidence type="ECO:0000313" key="5">
    <source>
        <dbReference type="EMBL" id="TXR51637.1"/>
    </source>
</evidence>
<dbReference type="InterPro" id="IPR011663">
    <property type="entry name" value="UTRA"/>
</dbReference>
<dbReference type="InterPro" id="IPR028978">
    <property type="entry name" value="Chorismate_lyase_/UTRA_dom_sf"/>
</dbReference>
<reference evidence="5 6" key="1">
    <citation type="submission" date="2019-07" db="EMBL/GenBank/DDBJ databases">
        <title>Quadrisphaera sp. strain DD2A genome sequencing and assembly.</title>
        <authorList>
            <person name="Kim I."/>
        </authorList>
    </citation>
    <scope>NUCLEOTIDE SEQUENCE [LARGE SCALE GENOMIC DNA]</scope>
    <source>
        <strain evidence="5 6">DD2A</strain>
    </source>
</reference>
<dbReference type="Proteomes" id="UP000321234">
    <property type="component" value="Unassembled WGS sequence"/>
</dbReference>
<evidence type="ECO:0000256" key="3">
    <source>
        <dbReference type="ARBA" id="ARBA00023163"/>
    </source>
</evidence>
<dbReference type="Gene3D" id="1.10.10.10">
    <property type="entry name" value="Winged helix-like DNA-binding domain superfamily/Winged helix DNA-binding domain"/>
    <property type="match status" value="1"/>
</dbReference>